<evidence type="ECO:0000256" key="8">
    <source>
        <dbReference type="RuleBase" id="RU003679"/>
    </source>
</evidence>
<feature type="domain" description="Beta-galactosidase galactose-binding" evidence="12">
    <location>
        <begin position="553"/>
        <end position="604"/>
    </location>
</feature>
<proteinExistence type="inferred from homology"/>
<dbReference type="InterPro" id="IPR048912">
    <property type="entry name" value="BetaGal1-like_ABD1"/>
</dbReference>
<dbReference type="InterPro" id="IPR017853">
    <property type="entry name" value="GH"/>
</dbReference>
<dbReference type="InterPro" id="IPR031330">
    <property type="entry name" value="Gly_Hdrlase_35_cat"/>
</dbReference>
<dbReference type="InterPro" id="IPR001944">
    <property type="entry name" value="Glycoside_Hdrlase_35"/>
</dbReference>
<comment type="similarity">
    <text evidence="1 8">Belongs to the glycosyl hydrolase 35 family.</text>
</comment>
<dbReference type="InterPro" id="IPR048913">
    <property type="entry name" value="BetaGal_gal-bd"/>
</dbReference>
<dbReference type="Gene3D" id="2.60.120.260">
    <property type="entry name" value="Galactose-binding domain-like"/>
    <property type="match status" value="2"/>
</dbReference>
<dbReference type="Gene3D" id="3.20.20.80">
    <property type="entry name" value="Glycosidases"/>
    <property type="match status" value="1"/>
</dbReference>
<keyword evidence="5 7" id="KW-0326">Glycosidase</keyword>
<dbReference type="PROSITE" id="PS01182">
    <property type="entry name" value="GLYCOSYL_HYDROL_F35"/>
    <property type="match status" value="1"/>
</dbReference>
<dbReference type="InterPro" id="IPR026283">
    <property type="entry name" value="B-gal_1-like"/>
</dbReference>
<evidence type="ECO:0000256" key="3">
    <source>
        <dbReference type="ARBA" id="ARBA00022801"/>
    </source>
</evidence>
<evidence type="ECO:0000256" key="7">
    <source>
        <dbReference type="RuleBase" id="RU000675"/>
    </source>
</evidence>
<evidence type="ECO:0000256" key="9">
    <source>
        <dbReference type="SAM" id="SignalP"/>
    </source>
</evidence>
<feature type="domain" description="Beta-galactosidase 1-like first all-beta" evidence="11">
    <location>
        <begin position="404"/>
        <end position="514"/>
    </location>
</feature>
<dbReference type="AlphaFoldDB" id="A0A0B7ART6"/>
<dbReference type="GO" id="GO:0005975">
    <property type="term" value="P:carbohydrate metabolic process"/>
    <property type="evidence" value="ECO:0007669"/>
    <property type="project" value="InterPro"/>
</dbReference>
<dbReference type="EMBL" id="HACG01036432">
    <property type="protein sequence ID" value="CEK83297.1"/>
    <property type="molecule type" value="Transcribed_RNA"/>
</dbReference>
<dbReference type="InterPro" id="IPR008979">
    <property type="entry name" value="Galactose-bd-like_sf"/>
</dbReference>
<feature type="active site" description="Nucleophile" evidence="6">
    <location>
        <position position="268"/>
    </location>
</feature>
<dbReference type="FunFam" id="3.20.20.80:FF:000017">
    <property type="entry name" value="Beta-galactosidase"/>
    <property type="match status" value="1"/>
</dbReference>
<evidence type="ECO:0000256" key="5">
    <source>
        <dbReference type="ARBA" id="ARBA00023295"/>
    </source>
</evidence>
<evidence type="ECO:0000256" key="4">
    <source>
        <dbReference type="ARBA" id="ARBA00023180"/>
    </source>
</evidence>
<dbReference type="SUPFAM" id="SSF51445">
    <property type="entry name" value="(Trans)glycosidases"/>
    <property type="match status" value="1"/>
</dbReference>
<dbReference type="Pfam" id="PF21317">
    <property type="entry name" value="BetaGal_ABD_1"/>
    <property type="match status" value="1"/>
</dbReference>
<protein>
    <recommendedName>
        <fullName evidence="7">Beta-galactosidase</fullName>
        <ecNumber evidence="7">3.2.1.23</ecNumber>
    </recommendedName>
</protein>
<evidence type="ECO:0000256" key="1">
    <source>
        <dbReference type="ARBA" id="ARBA00009809"/>
    </source>
</evidence>
<reference evidence="13" key="1">
    <citation type="submission" date="2014-12" db="EMBL/GenBank/DDBJ databases">
        <title>Insight into the proteome of Arion vulgaris.</title>
        <authorList>
            <person name="Aradska J."/>
            <person name="Bulat T."/>
            <person name="Smidak R."/>
            <person name="Sarate P."/>
            <person name="Gangsoo J."/>
            <person name="Sialana F."/>
            <person name="Bilban M."/>
            <person name="Lubec G."/>
        </authorList>
    </citation>
    <scope>NUCLEOTIDE SEQUENCE</scope>
    <source>
        <tissue evidence="13">Skin</tissue>
    </source>
</reference>
<dbReference type="PIRSF" id="PIRSF006336">
    <property type="entry name" value="B-gal"/>
    <property type="match status" value="1"/>
</dbReference>
<keyword evidence="2 9" id="KW-0732">Signal</keyword>
<accession>A0A0B7ART6</accession>
<feature type="active site" description="Proton donor" evidence="6">
    <location>
        <position position="189"/>
    </location>
</feature>
<name>A0A0B7ART6_9EUPU</name>
<sequence>MTTLVMNINIQMFLLLFACNIAFDSTQAKGTYEIDYQNNTFLKDGQPFRYISGSMHYSRVHPYYWEDRLLKMRLAGLNAVQTYVPWNVHEIKPGLFNWEGFSDLGKFLTLAQRQDLLVLLRLGPYICGEWEFGGFPAWLLSEDPNMVLRTSNTSYLKWVDKWYTTLLDYVKPYLYNNGGPVIMVQIENEYGSYFACDSIYMSYLLKKVKSLLGDVVVYTTDGCGLHYLYCGKSEGAYATVDFGPTDKPEECFAAEKFFELQGPMVNSEYYTGWLDHWGQPHSKGNTTLISKSLDAMLATGANINMYMFVGGTNFGFMNGANSPPYQPVPTSYDYDAPISEAGDLTPKYFAIRDIVSKYNELPRLPIPPNTNKSRYGKVNMEFTCIIQDALPYLTPDGPLKFTYPVPMEQIMFYFGFILYRFVLTTNYSAPTALHCVGIRDMAIVMVNAVPFGKLDRDTTTVNITGALGVYVDILVENQGRIGFGSSINLNAKGIIANVTLGGKTVTDWLIYPLNIENINFSTAGKIKTSVSKPFKSADGTLMTPSIYVCSIFIPHTPYQPQDTFLDPQHWGKGQAIVNDFNIGRYWPGRGPQVTLYIPKPFLNKEPELNFLYLLELEHAPCPGDSTCYVTLTDVPYLDGPNKLR</sequence>
<comment type="catalytic activity">
    <reaction evidence="7">
        <text>Hydrolysis of terminal non-reducing beta-D-galactose residues in beta-D-galactosides.</text>
        <dbReference type="EC" id="3.2.1.23"/>
    </reaction>
</comment>
<dbReference type="InterPro" id="IPR019801">
    <property type="entry name" value="Glyco_hydro_35_CS"/>
</dbReference>
<evidence type="ECO:0000256" key="2">
    <source>
        <dbReference type="ARBA" id="ARBA00022729"/>
    </source>
</evidence>
<feature type="signal peptide" evidence="9">
    <location>
        <begin position="1"/>
        <end position="28"/>
    </location>
</feature>
<dbReference type="PANTHER" id="PTHR23421">
    <property type="entry name" value="BETA-GALACTOSIDASE RELATED"/>
    <property type="match status" value="1"/>
</dbReference>
<feature type="domain" description="Glycoside hydrolase 35 catalytic" evidence="10">
    <location>
        <begin position="40"/>
        <end position="357"/>
    </location>
</feature>
<dbReference type="SUPFAM" id="SSF49785">
    <property type="entry name" value="Galactose-binding domain-like"/>
    <property type="match status" value="1"/>
</dbReference>
<dbReference type="PRINTS" id="PR00742">
    <property type="entry name" value="GLHYDRLASE35"/>
</dbReference>
<evidence type="ECO:0000259" key="10">
    <source>
        <dbReference type="Pfam" id="PF01301"/>
    </source>
</evidence>
<keyword evidence="4" id="KW-0325">Glycoprotein</keyword>
<dbReference type="EC" id="3.2.1.23" evidence="7"/>
<evidence type="ECO:0000259" key="11">
    <source>
        <dbReference type="Pfam" id="PF21317"/>
    </source>
</evidence>
<dbReference type="GO" id="GO:0004565">
    <property type="term" value="F:beta-galactosidase activity"/>
    <property type="evidence" value="ECO:0007669"/>
    <property type="project" value="UniProtKB-EC"/>
</dbReference>
<feature type="chain" id="PRO_5002124366" description="Beta-galactosidase" evidence="9">
    <location>
        <begin position="29"/>
        <end position="644"/>
    </location>
</feature>
<dbReference type="Pfam" id="PF21467">
    <property type="entry name" value="BetaGal_gal-bd"/>
    <property type="match status" value="1"/>
</dbReference>
<evidence type="ECO:0000259" key="12">
    <source>
        <dbReference type="Pfam" id="PF21467"/>
    </source>
</evidence>
<dbReference type="Pfam" id="PF01301">
    <property type="entry name" value="Glyco_hydro_35"/>
    <property type="match status" value="1"/>
</dbReference>
<keyword evidence="3 7" id="KW-0378">Hydrolase</keyword>
<organism evidence="13">
    <name type="scientific">Arion vulgaris</name>
    <dbReference type="NCBI Taxonomy" id="1028688"/>
    <lineage>
        <taxon>Eukaryota</taxon>
        <taxon>Metazoa</taxon>
        <taxon>Spiralia</taxon>
        <taxon>Lophotrochozoa</taxon>
        <taxon>Mollusca</taxon>
        <taxon>Gastropoda</taxon>
        <taxon>Heterobranchia</taxon>
        <taxon>Euthyneura</taxon>
        <taxon>Panpulmonata</taxon>
        <taxon>Eupulmonata</taxon>
        <taxon>Stylommatophora</taxon>
        <taxon>Helicina</taxon>
        <taxon>Arionoidea</taxon>
        <taxon>Arionidae</taxon>
        <taxon>Arion</taxon>
    </lineage>
</organism>
<evidence type="ECO:0000256" key="6">
    <source>
        <dbReference type="PIRSR" id="PIRSR006336-1"/>
    </source>
</evidence>
<gene>
    <name evidence="13" type="primary">ORF136298</name>
</gene>
<evidence type="ECO:0000313" key="13">
    <source>
        <dbReference type="EMBL" id="CEK83297.1"/>
    </source>
</evidence>